<evidence type="ECO:0000313" key="1">
    <source>
        <dbReference type="EMBL" id="RMZ74277.1"/>
    </source>
</evidence>
<organism evidence="1 2">
    <name type="scientific">Pyrenophora seminiperda CCB06</name>
    <dbReference type="NCBI Taxonomy" id="1302712"/>
    <lineage>
        <taxon>Eukaryota</taxon>
        <taxon>Fungi</taxon>
        <taxon>Dikarya</taxon>
        <taxon>Ascomycota</taxon>
        <taxon>Pezizomycotina</taxon>
        <taxon>Dothideomycetes</taxon>
        <taxon>Pleosporomycetidae</taxon>
        <taxon>Pleosporales</taxon>
        <taxon>Pleosporineae</taxon>
        <taxon>Pleosporaceae</taxon>
        <taxon>Pyrenophora</taxon>
    </lineage>
</organism>
<dbReference type="Proteomes" id="UP000265663">
    <property type="component" value="Unassembled WGS sequence"/>
</dbReference>
<accession>A0A3M7MIK3</accession>
<sequence>MNWLLRTEAGNRSCPRENRSCGPIEINLTDDRGQHLYFSNCQHTSSLIRFWKGDKAHTSVIRTIHNWALPSGQAVCTSLRSDTCCPVPHTGVGKTLQPSITERHCLAIVMTGRLHDWASQTATTINIASALRCIMVIA</sequence>
<gene>
    <name evidence="1" type="ORF">GMOD_00003292</name>
</gene>
<dbReference type="AlphaFoldDB" id="A0A3M7MIK3"/>
<name>A0A3M7MIK3_9PLEO</name>
<keyword evidence="2" id="KW-1185">Reference proteome</keyword>
<dbReference type="EMBL" id="KE747844">
    <property type="protein sequence ID" value="RMZ74277.1"/>
    <property type="molecule type" value="Genomic_DNA"/>
</dbReference>
<evidence type="ECO:0000313" key="2">
    <source>
        <dbReference type="Proteomes" id="UP000265663"/>
    </source>
</evidence>
<protein>
    <submittedName>
        <fullName evidence="1">Uncharacterized protein</fullName>
    </submittedName>
</protein>
<proteinExistence type="predicted"/>
<reference evidence="1 2" key="1">
    <citation type="journal article" date="2014" name="PLoS ONE">
        <title>De novo Genome Assembly of the Fungal Plant Pathogen Pyrenophora semeniperda.</title>
        <authorList>
            <person name="Soliai M.M."/>
            <person name="Meyer S.E."/>
            <person name="Udall J.A."/>
            <person name="Elzinga D.E."/>
            <person name="Hermansen R.A."/>
            <person name="Bodily P.M."/>
            <person name="Hart A.A."/>
            <person name="Coleman C.E."/>
        </authorList>
    </citation>
    <scope>NUCLEOTIDE SEQUENCE [LARGE SCALE GENOMIC DNA]</scope>
    <source>
        <strain evidence="1 2">CCB06</strain>
        <tissue evidence="1">Mycelium</tissue>
    </source>
</reference>